<keyword evidence="3 7" id="KW-0732">Signal</keyword>
<dbReference type="GO" id="GO:0003755">
    <property type="term" value="F:peptidyl-prolyl cis-trans isomerase activity"/>
    <property type="evidence" value="ECO:0007669"/>
    <property type="project" value="UniProtKB-KW"/>
</dbReference>
<evidence type="ECO:0000256" key="2">
    <source>
        <dbReference type="ARBA" id="ARBA00013194"/>
    </source>
</evidence>
<dbReference type="PROSITE" id="PS50198">
    <property type="entry name" value="PPIC_PPIASE_2"/>
    <property type="match status" value="1"/>
</dbReference>
<dbReference type="PROSITE" id="PS01096">
    <property type="entry name" value="PPIC_PPIASE_1"/>
    <property type="match status" value="1"/>
</dbReference>
<keyword evidence="5 6" id="KW-0413">Isomerase</keyword>
<evidence type="ECO:0000256" key="1">
    <source>
        <dbReference type="ARBA" id="ARBA00000971"/>
    </source>
</evidence>
<keyword evidence="10" id="KW-1185">Reference proteome</keyword>
<evidence type="ECO:0000313" key="9">
    <source>
        <dbReference type="EMBL" id="BAU23457.1"/>
    </source>
</evidence>
<dbReference type="AlphaFoldDB" id="A0A0U5ARC3"/>
<dbReference type="Proteomes" id="UP000068196">
    <property type="component" value="Chromosome"/>
</dbReference>
<feature type="chain" id="PRO_5007791785" description="peptidylprolyl isomerase" evidence="7">
    <location>
        <begin position="22"/>
        <end position="293"/>
    </location>
</feature>
<dbReference type="EMBL" id="AP014945">
    <property type="protein sequence ID" value="BAU23457.1"/>
    <property type="molecule type" value="Genomic_DNA"/>
</dbReference>
<evidence type="ECO:0000313" key="10">
    <source>
        <dbReference type="Proteomes" id="UP000068196"/>
    </source>
</evidence>
<dbReference type="InterPro" id="IPR000297">
    <property type="entry name" value="PPIase_PpiC"/>
</dbReference>
<dbReference type="STRING" id="1653476.THC_1078"/>
<evidence type="ECO:0000256" key="6">
    <source>
        <dbReference type="PROSITE-ProRule" id="PRU00278"/>
    </source>
</evidence>
<accession>A0A0U5ARC3</accession>
<dbReference type="OrthoDB" id="14196at2"/>
<proteinExistence type="predicted"/>
<organism evidence="9 10">
    <name type="scientific">Caldimicrobium thiodismutans</name>
    <dbReference type="NCBI Taxonomy" id="1653476"/>
    <lineage>
        <taxon>Bacteria</taxon>
        <taxon>Pseudomonadati</taxon>
        <taxon>Thermodesulfobacteriota</taxon>
        <taxon>Thermodesulfobacteria</taxon>
        <taxon>Thermodesulfobacteriales</taxon>
        <taxon>Thermodesulfobacteriaceae</taxon>
        <taxon>Caldimicrobium</taxon>
    </lineage>
</organism>
<protein>
    <recommendedName>
        <fullName evidence="2">peptidylprolyl isomerase</fullName>
        <ecNumber evidence="2">5.2.1.8</ecNumber>
    </recommendedName>
</protein>
<feature type="signal peptide" evidence="7">
    <location>
        <begin position="1"/>
        <end position="21"/>
    </location>
</feature>
<dbReference type="PANTHER" id="PTHR47245:SF1">
    <property type="entry name" value="FOLDASE PROTEIN PRSA"/>
    <property type="match status" value="1"/>
</dbReference>
<evidence type="ECO:0000256" key="7">
    <source>
        <dbReference type="SAM" id="SignalP"/>
    </source>
</evidence>
<dbReference type="SUPFAM" id="SSF109998">
    <property type="entry name" value="Triger factor/SurA peptide-binding domain-like"/>
    <property type="match status" value="1"/>
</dbReference>
<dbReference type="Gene3D" id="3.10.50.40">
    <property type="match status" value="1"/>
</dbReference>
<dbReference type="Pfam" id="PF00639">
    <property type="entry name" value="Rotamase"/>
    <property type="match status" value="1"/>
</dbReference>
<dbReference type="PANTHER" id="PTHR47245">
    <property type="entry name" value="PEPTIDYLPROLYL ISOMERASE"/>
    <property type="match status" value="1"/>
</dbReference>
<evidence type="ECO:0000256" key="4">
    <source>
        <dbReference type="ARBA" id="ARBA00023110"/>
    </source>
</evidence>
<dbReference type="SUPFAM" id="SSF54534">
    <property type="entry name" value="FKBP-like"/>
    <property type="match status" value="1"/>
</dbReference>
<evidence type="ECO:0000256" key="3">
    <source>
        <dbReference type="ARBA" id="ARBA00022729"/>
    </source>
</evidence>
<evidence type="ECO:0000256" key="5">
    <source>
        <dbReference type="ARBA" id="ARBA00023235"/>
    </source>
</evidence>
<dbReference type="KEGG" id="cthi:THC_1078"/>
<dbReference type="InterPro" id="IPR046357">
    <property type="entry name" value="PPIase_dom_sf"/>
</dbReference>
<feature type="domain" description="PpiC" evidence="8">
    <location>
        <begin position="136"/>
        <end position="238"/>
    </location>
</feature>
<evidence type="ECO:0000259" key="8">
    <source>
        <dbReference type="PROSITE" id="PS50198"/>
    </source>
</evidence>
<reference evidence="9 10" key="1">
    <citation type="journal article" date="2016" name="Int. J. Syst. Evol. Microbiol.">
        <title>Caldimicrobium thiodismutans sp. nov., a sulfur-disproportionating bacterium isolated from a hot spring, and emended description of the genus Caldimicrobium.</title>
        <authorList>
            <person name="Kojima H."/>
            <person name="Umezawa K."/>
            <person name="Fukui M."/>
        </authorList>
    </citation>
    <scope>NUCLEOTIDE SEQUENCE [LARGE SCALE GENOMIC DNA]</scope>
    <source>
        <strain evidence="9 10">TF1</strain>
    </source>
</reference>
<dbReference type="RefSeq" id="WP_068514414.1">
    <property type="nucleotide sequence ID" value="NZ_AP014945.1"/>
</dbReference>
<reference evidence="10" key="2">
    <citation type="journal article" date="2016" name="Int. J. Syst. Evol. Microbiol.">
        <title>Caldimicrobium thiodismutans sp. nov., a sulfur-disproportionating bacterium isolated from a hot spring.</title>
        <authorList>
            <person name="Kojima H."/>
            <person name="Umezawa K."/>
            <person name="Fukui M."/>
        </authorList>
    </citation>
    <scope>NUCLEOTIDE SEQUENCE [LARGE SCALE GENOMIC DNA]</scope>
    <source>
        <strain evidence="10">TF1</strain>
    </source>
</reference>
<dbReference type="InterPro" id="IPR023058">
    <property type="entry name" value="PPIase_PpiC_CS"/>
</dbReference>
<keyword evidence="4 6" id="KW-0697">Rotamase</keyword>
<comment type="catalytic activity">
    <reaction evidence="1">
        <text>[protein]-peptidylproline (omega=180) = [protein]-peptidylproline (omega=0)</text>
        <dbReference type="Rhea" id="RHEA:16237"/>
        <dbReference type="Rhea" id="RHEA-COMP:10747"/>
        <dbReference type="Rhea" id="RHEA-COMP:10748"/>
        <dbReference type="ChEBI" id="CHEBI:83833"/>
        <dbReference type="ChEBI" id="CHEBI:83834"/>
        <dbReference type="EC" id="5.2.1.8"/>
    </reaction>
</comment>
<dbReference type="EC" id="5.2.1.8" evidence="2"/>
<dbReference type="InterPro" id="IPR050245">
    <property type="entry name" value="PrsA_foldase"/>
</dbReference>
<sequence length="293" mass="33931">MKRILLSVIAICFFFSTQALAEKLIAEVGPYKLFDTELQKIMEDDPQIKQILQAKPELKTQVLQSLIERWMNISLFALAGKEAKLTDDPEVKKKLMESEKMILAEEYLQKNISKINISEEEIKDYYEKNKAQYKEPEGVKLRHILIYVPKNADKKTEEKALNRAKQIRAQLLKGAKFEELAKIHSDDTASRDKGGDLGILREGETIPEFEKSVFKLKPGEISEPIHSPYGYHIVKVEKKIPSQELPLEKVKDRVREDLMKEKEREAFQKLLQELVKKYGPKVYLEKENRGASK</sequence>
<dbReference type="InterPro" id="IPR027304">
    <property type="entry name" value="Trigger_fact/SurA_dom_sf"/>
</dbReference>
<name>A0A0U5ARC3_9BACT</name>
<gene>
    <name evidence="9" type="ORF">THC_1078</name>
</gene>